<evidence type="ECO:0000256" key="1">
    <source>
        <dbReference type="ARBA" id="ARBA00008335"/>
    </source>
</evidence>
<feature type="non-terminal residue" evidence="3">
    <location>
        <position position="162"/>
    </location>
</feature>
<name>A0AAV2Q0S4_MEGNR</name>
<organism evidence="3 4">
    <name type="scientific">Meganyctiphanes norvegica</name>
    <name type="common">Northern krill</name>
    <name type="synonym">Thysanopoda norvegica</name>
    <dbReference type="NCBI Taxonomy" id="48144"/>
    <lineage>
        <taxon>Eukaryota</taxon>
        <taxon>Metazoa</taxon>
        <taxon>Ecdysozoa</taxon>
        <taxon>Arthropoda</taxon>
        <taxon>Crustacea</taxon>
        <taxon>Multicrustacea</taxon>
        <taxon>Malacostraca</taxon>
        <taxon>Eumalacostraca</taxon>
        <taxon>Eucarida</taxon>
        <taxon>Euphausiacea</taxon>
        <taxon>Euphausiidae</taxon>
        <taxon>Meganyctiphanes</taxon>
    </lineage>
</organism>
<dbReference type="GO" id="GO:0005886">
    <property type="term" value="C:plasma membrane"/>
    <property type="evidence" value="ECO:0007669"/>
    <property type="project" value="TreeGrafter"/>
</dbReference>
<feature type="transmembrane region" description="Helical" evidence="2">
    <location>
        <begin position="120"/>
        <end position="145"/>
    </location>
</feature>
<comment type="caution">
    <text evidence="3">The sequence shown here is derived from an EMBL/GenBank/DDBJ whole genome shotgun (WGS) entry which is preliminary data.</text>
</comment>
<feature type="transmembrane region" description="Helical" evidence="2">
    <location>
        <begin position="21"/>
        <end position="38"/>
    </location>
</feature>
<keyword evidence="4" id="KW-1185">Reference proteome</keyword>
<dbReference type="EMBL" id="CAXKWB010002983">
    <property type="protein sequence ID" value="CAL4068090.1"/>
    <property type="molecule type" value="Genomic_DNA"/>
</dbReference>
<dbReference type="Proteomes" id="UP001497623">
    <property type="component" value="Unassembled WGS sequence"/>
</dbReference>
<dbReference type="SUPFAM" id="SSF103473">
    <property type="entry name" value="MFS general substrate transporter"/>
    <property type="match status" value="1"/>
</dbReference>
<accession>A0AAV2Q0S4</accession>
<dbReference type="Pfam" id="PF13347">
    <property type="entry name" value="MFS_2"/>
    <property type="match status" value="1"/>
</dbReference>
<feature type="transmembrane region" description="Helical" evidence="2">
    <location>
        <begin position="44"/>
        <end position="67"/>
    </location>
</feature>
<proteinExistence type="inferred from homology"/>
<evidence type="ECO:0000313" key="4">
    <source>
        <dbReference type="Proteomes" id="UP001497623"/>
    </source>
</evidence>
<dbReference type="GO" id="GO:0015293">
    <property type="term" value="F:symporter activity"/>
    <property type="evidence" value="ECO:0007669"/>
    <property type="project" value="InterPro"/>
</dbReference>
<keyword evidence="2" id="KW-1133">Transmembrane helix</keyword>
<keyword evidence="2" id="KW-0812">Transmembrane</keyword>
<dbReference type="AlphaFoldDB" id="A0AAV2Q0S4"/>
<sequence>MAVEGKSLRWYTKLAYGLGHFYNDLCAAMWFTYLLIFYDKALQFSGVTAGAVMLAGQLADGVATPLVGILCDMKFNNRFIIRYGRRKMWHAVGTVIVAFGFPFTFNQCIGCSNMSETKQAIYFCSFATVHSVGWTFVQIAHLALIPDLTSDKKQRTELISIR</sequence>
<evidence type="ECO:0000256" key="2">
    <source>
        <dbReference type="SAM" id="Phobius"/>
    </source>
</evidence>
<reference evidence="3 4" key="1">
    <citation type="submission" date="2024-05" db="EMBL/GenBank/DDBJ databases">
        <authorList>
            <person name="Wallberg A."/>
        </authorList>
    </citation>
    <scope>NUCLEOTIDE SEQUENCE [LARGE SCALE GENOMIC DNA]</scope>
</reference>
<feature type="transmembrane region" description="Helical" evidence="2">
    <location>
        <begin position="88"/>
        <end position="105"/>
    </location>
</feature>
<comment type="similarity">
    <text evidence="1">Belongs to the major facilitator superfamily.</text>
</comment>
<evidence type="ECO:0000313" key="3">
    <source>
        <dbReference type="EMBL" id="CAL4068090.1"/>
    </source>
</evidence>
<gene>
    <name evidence="3" type="ORF">MNOR_LOCUS6972</name>
</gene>
<dbReference type="PANTHER" id="PTHR11328">
    <property type="entry name" value="MAJOR FACILITATOR SUPERFAMILY DOMAIN-CONTAINING PROTEIN"/>
    <property type="match status" value="1"/>
</dbReference>
<keyword evidence="2" id="KW-0472">Membrane</keyword>
<dbReference type="PANTHER" id="PTHR11328:SF28">
    <property type="entry name" value="MAJOR FACILITATOR SUPERFAMILY DOMAIN-CONTAINING PROTEIN 12"/>
    <property type="match status" value="1"/>
</dbReference>
<protein>
    <submittedName>
        <fullName evidence="3">Uncharacterized protein</fullName>
    </submittedName>
</protein>
<dbReference type="Gene3D" id="1.20.1250.20">
    <property type="entry name" value="MFS general substrate transporter like domains"/>
    <property type="match status" value="1"/>
</dbReference>
<dbReference type="InterPro" id="IPR039672">
    <property type="entry name" value="MFS_2"/>
</dbReference>
<dbReference type="InterPro" id="IPR036259">
    <property type="entry name" value="MFS_trans_sf"/>
</dbReference>
<dbReference type="GO" id="GO:0008643">
    <property type="term" value="P:carbohydrate transport"/>
    <property type="evidence" value="ECO:0007669"/>
    <property type="project" value="InterPro"/>
</dbReference>